<feature type="region of interest" description="Disordered" evidence="1">
    <location>
        <begin position="594"/>
        <end position="698"/>
    </location>
</feature>
<feature type="region of interest" description="Disordered" evidence="1">
    <location>
        <begin position="179"/>
        <end position="198"/>
    </location>
</feature>
<keyword evidence="3" id="KW-1185">Reference proteome</keyword>
<protein>
    <submittedName>
        <fullName evidence="2">Uncharacterized protein</fullName>
    </submittedName>
</protein>
<evidence type="ECO:0000313" key="3">
    <source>
        <dbReference type="Proteomes" id="UP001153069"/>
    </source>
</evidence>
<dbReference type="AlphaFoldDB" id="A0A9N8H917"/>
<feature type="compositionally biased region" description="Basic residues" evidence="1">
    <location>
        <begin position="1"/>
        <end position="10"/>
    </location>
</feature>
<feature type="region of interest" description="Disordered" evidence="1">
    <location>
        <begin position="469"/>
        <end position="508"/>
    </location>
</feature>
<sequence>MGKPPRHRTVLHAAAASAASKASGSRKQRQVSSNNSTGSAPSSVMCVPAPLTRELSDLSGSYMNGNTAPRGFNGGRASVCSNEHEQAQGFWRQAYILSSPCPKETPPAPAVTTTTTTTTTAATTTAAAATQQQSQALIVVERNGVIELVKKSDSGSSTGGDDQHDHEHQQQQLNRTNSFGARNGAAHNQSNNKLHTASRGAELSNEDLLFLSHTSPTSLLLSVDNNSKDDESSRIPILILLLDPGRKQYEIMQLWVDPLADLARDVLYALQRKLSDRWRQDYDGLFQLRGDKFCQLVHILSIAKYDVRPRELWVAKPWSMAAKAATDIARDCIRQLRAGGLLDLYPNSQPGKSRIKNFLRKGSKEGRTSPVFENDIPLTLSEEALKRLHIPNGVMKHHHACQFLSFQVPSIPSRVPVHPQRGNSQNGSRGFLGSLLGTSQSFDDVSSQLSNPSDVMLLPSNTDLIRVTSSFSTSSPATSPSRRQRQPHGGYTPPFASQQYNNFDSNWKPSGPLEVVGEFIVANNDNGRDTTLQRQVGQQPDTNASTILADLNRTNPKDLSEPKQFEDEIAHSKKQRCSIWNYLSPLNCVKRRANGKGEDGYSSSWGGDGSRSSGSKNNRIRRSNSNDANGRAETPTSKGSHDDEQSFRFDPGWKEDNSIISDSAPLLSSLRNTSNFRQAPEQPKHQKANSHSRGSIAR</sequence>
<feature type="compositionally biased region" description="Polar residues" evidence="1">
    <location>
        <begin position="495"/>
        <end position="508"/>
    </location>
</feature>
<feature type="region of interest" description="Disordered" evidence="1">
    <location>
        <begin position="151"/>
        <end position="172"/>
    </location>
</feature>
<feature type="compositionally biased region" description="Low complexity" evidence="1">
    <location>
        <begin position="13"/>
        <end position="23"/>
    </location>
</feature>
<gene>
    <name evidence="2" type="ORF">SEMRO_189_G081550.1</name>
</gene>
<feature type="compositionally biased region" description="Low complexity" evidence="1">
    <location>
        <begin position="32"/>
        <end position="43"/>
    </location>
</feature>
<feature type="compositionally biased region" description="Low complexity" evidence="1">
    <location>
        <begin position="602"/>
        <end position="617"/>
    </location>
</feature>
<comment type="caution">
    <text evidence="2">The sequence shown here is derived from an EMBL/GenBank/DDBJ whole genome shotgun (WGS) entry which is preliminary data.</text>
</comment>
<name>A0A9N8H917_9STRA</name>
<feature type="compositionally biased region" description="Low complexity" evidence="1">
    <location>
        <begin position="469"/>
        <end position="481"/>
    </location>
</feature>
<evidence type="ECO:0000313" key="2">
    <source>
        <dbReference type="EMBL" id="CAB9504207.1"/>
    </source>
</evidence>
<feature type="compositionally biased region" description="Polar residues" evidence="1">
    <location>
        <begin position="179"/>
        <end position="195"/>
    </location>
</feature>
<organism evidence="2 3">
    <name type="scientific">Seminavis robusta</name>
    <dbReference type="NCBI Taxonomy" id="568900"/>
    <lineage>
        <taxon>Eukaryota</taxon>
        <taxon>Sar</taxon>
        <taxon>Stramenopiles</taxon>
        <taxon>Ochrophyta</taxon>
        <taxon>Bacillariophyta</taxon>
        <taxon>Bacillariophyceae</taxon>
        <taxon>Bacillariophycidae</taxon>
        <taxon>Naviculales</taxon>
        <taxon>Naviculaceae</taxon>
        <taxon>Seminavis</taxon>
    </lineage>
</organism>
<feature type="region of interest" description="Disordered" evidence="1">
    <location>
        <begin position="1"/>
        <end position="45"/>
    </location>
</feature>
<feature type="region of interest" description="Disordered" evidence="1">
    <location>
        <begin position="526"/>
        <end position="562"/>
    </location>
</feature>
<accession>A0A9N8H917</accession>
<evidence type="ECO:0000256" key="1">
    <source>
        <dbReference type="SAM" id="MobiDB-lite"/>
    </source>
</evidence>
<feature type="compositionally biased region" description="Polar residues" evidence="1">
    <location>
        <begin position="526"/>
        <end position="546"/>
    </location>
</feature>
<dbReference type="Proteomes" id="UP001153069">
    <property type="component" value="Unassembled WGS sequence"/>
</dbReference>
<reference evidence="2" key="1">
    <citation type="submission" date="2020-06" db="EMBL/GenBank/DDBJ databases">
        <authorList>
            <consortium name="Plant Systems Biology data submission"/>
        </authorList>
    </citation>
    <scope>NUCLEOTIDE SEQUENCE</scope>
    <source>
        <strain evidence="2">D6</strain>
    </source>
</reference>
<dbReference type="EMBL" id="CAICTM010000188">
    <property type="protein sequence ID" value="CAB9504207.1"/>
    <property type="molecule type" value="Genomic_DNA"/>
</dbReference>
<feature type="compositionally biased region" description="Basic and acidic residues" evidence="1">
    <location>
        <begin position="639"/>
        <end position="657"/>
    </location>
</feature>
<dbReference type="OrthoDB" id="49240at2759"/>
<proteinExistence type="predicted"/>